<proteinExistence type="predicted"/>
<gene>
    <name evidence="2" type="ORF">K7432_009706</name>
</gene>
<feature type="transmembrane region" description="Helical" evidence="1">
    <location>
        <begin position="210"/>
        <end position="229"/>
    </location>
</feature>
<reference evidence="2 3" key="1">
    <citation type="submission" date="2023-04" db="EMBL/GenBank/DDBJ databases">
        <title>Genome of Basidiobolus ranarum AG-B5.</title>
        <authorList>
            <person name="Stajich J.E."/>
            <person name="Carter-House D."/>
            <person name="Gryganskyi A."/>
        </authorList>
    </citation>
    <scope>NUCLEOTIDE SEQUENCE [LARGE SCALE GENOMIC DNA]</scope>
    <source>
        <strain evidence="2 3">AG-B5</strain>
    </source>
</reference>
<feature type="transmembrane region" description="Helical" evidence="1">
    <location>
        <begin position="291"/>
        <end position="311"/>
    </location>
</feature>
<dbReference type="EMBL" id="JASJQH010000618">
    <property type="protein sequence ID" value="KAK9763525.1"/>
    <property type="molecule type" value="Genomic_DNA"/>
</dbReference>
<keyword evidence="1" id="KW-1133">Transmembrane helix</keyword>
<comment type="caution">
    <text evidence="2">The sequence shown here is derived from an EMBL/GenBank/DDBJ whole genome shotgun (WGS) entry which is preliminary data.</text>
</comment>
<evidence type="ECO:0000256" key="1">
    <source>
        <dbReference type="SAM" id="Phobius"/>
    </source>
</evidence>
<dbReference type="PANTHER" id="PTHR38421:SF1">
    <property type="entry name" value="TRANSMEMBRANE PROTEIN"/>
    <property type="match status" value="1"/>
</dbReference>
<name>A0ABR2WPV0_9FUNG</name>
<accession>A0ABR2WPV0</accession>
<keyword evidence="1" id="KW-0812">Transmembrane</keyword>
<sequence>MTTISTSKNTSPPLSALQLQKIRISKTVSEITKGFKLAYEGIISSFRNPQLRIWFLWSFLILSGFLVIVYILTHYLILLPLKILQWSNFLLSYISHHDYNSIDLALSKIIVSVKGAIAATPFVGLLFVRYLYPKPLDKVFMTSLKTSSDIYFLQLSQFPYHVDYWKEMKRYFARTIRRLRLLLTVYILSSIPVLGVWVTPLASAWLTSRALGKPLAYTLALASFLFPSFKPYSVYTLSYFYGCRALAWELLEPYFCRVVVTNSERYQWFLPNQIITLSFSIIFYSLMYIPYIGPCFFILGQAAVPTLLIYLSDSPGTPFIKKDDAKSAMNVKNK</sequence>
<evidence type="ECO:0000313" key="3">
    <source>
        <dbReference type="Proteomes" id="UP001479436"/>
    </source>
</evidence>
<dbReference type="Proteomes" id="UP001479436">
    <property type="component" value="Unassembled WGS sequence"/>
</dbReference>
<organism evidence="2 3">
    <name type="scientific">Basidiobolus ranarum</name>
    <dbReference type="NCBI Taxonomy" id="34480"/>
    <lineage>
        <taxon>Eukaryota</taxon>
        <taxon>Fungi</taxon>
        <taxon>Fungi incertae sedis</taxon>
        <taxon>Zoopagomycota</taxon>
        <taxon>Entomophthoromycotina</taxon>
        <taxon>Basidiobolomycetes</taxon>
        <taxon>Basidiobolales</taxon>
        <taxon>Basidiobolaceae</taxon>
        <taxon>Basidiobolus</taxon>
    </lineage>
</organism>
<feature type="transmembrane region" description="Helical" evidence="1">
    <location>
        <begin position="109"/>
        <end position="132"/>
    </location>
</feature>
<keyword evidence="3" id="KW-1185">Reference proteome</keyword>
<dbReference type="PANTHER" id="PTHR38421">
    <property type="entry name" value="TRANSMEMBRANE PROTEIN USGS"/>
    <property type="match status" value="1"/>
</dbReference>
<feature type="transmembrane region" description="Helical" evidence="1">
    <location>
        <begin position="54"/>
        <end position="77"/>
    </location>
</feature>
<protein>
    <submittedName>
        <fullName evidence="2">Uncharacterized protein</fullName>
    </submittedName>
</protein>
<keyword evidence="1" id="KW-0472">Membrane</keyword>
<feature type="transmembrane region" description="Helical" evidence="1">
    <location>
        <begin position="179"/>
        <end position="198"/>
    </location>
</feature>
<evidence type="ECO:0000313" key="2">
    <source>
        <dbReference type="EMBL" id="KAK9763525.1"/>
    </source>
</evidence>